<evidence type="ECO:0000256" key="1">
    <source>
        <dbReference type="ARBA" id="ARBA00004123"/>
    </source>
</evidence>
<dbReference type="EMBL" id="KL596744">
    <property type="protein sequence ID" value="KER26585.1"/>
    <property type="molecule type" value="Genomic_DNA"/>
</dbReference>
<feature type="region of interest" description="Disordered" evidence="7">
    <location>
        <begin position="323"/>
        <end position="455"/>
    </location>
</feature>
<protein>
    <recommendedName>
        <fullName evidence="8">SURP motif domain-containing protein</fullName>
    </recommendedName>
</protein>
<dbReference type="GO" id="GO:0005686">
    <property type="term" value="C:U2 snRNP"/>
    <property type="evidence" value="ECO:0007669"/>
    <property type="project" value="UniProtKB-ARBA"/>
</dbReference>
<dbReference type="OrthoDB" id="447637at2759"/>
<feature type="region of interest" description="Disordered" evidence="7">
    <location>
        <begin position="635"/>
        <end position="717"/>
    </location>
</feature>
<sequence length="717" mass="79821">MHKSGFREKILIRSNSSDYVSLSIDFGSNKARMFSISAMTTVEPQQTEKPVQSKIGIIYPPPEVRNIVDKTASFVARNGPDFESRIRQNEINNPKFNFLNPADPYHAYYQHKVREFAEGKTSEPAALKLTTPSAARLGQDTPKSIQETFIPKEPPSEFEFIYDPPSINAMDIDIIKLTAQFVARNGRQFLTQLMNREQRNYQFDFLRAQHSMFGYFTKLVEQYTKILIPPKDIADKLSDELEHPKRLLDDVKYRVEWHKYQERQRKREEEAAERERVAYALIDWHDFVVVETVDFQPNEAGNFPVPTTPDEVGARMLAEERGMQLPPKVPAAPPPPPGSLGLMPADLDEEDEDEEGDEESGDDERLSDAETADVRMPEPVSLEAKPVLSAAPETVEPSHARPAQSPSPPPAPEFMEGEDMELSEDEDQAQPTEGTLPQKQPAKHLPPTTDQVIIRPDYDPKAVRLAKRDESVLLVSPFTGEKIPAHQAPKHIRVGLLDPKWVEQRDREIREKREQEQVYASGSLIDSSLKQLAERRTDIFGVGVDEIQIGKKLGEGESVKSDKLIWDGHAASSDLIVKRAMEAVTAKDKQELLEFQMKLDAARDKIGPQGGTTPAVPMFPPGVIKPGMIIQPPQPVSNIVKTNPPPPPPPPPPPGLLMMSNAPPPPLPPSMFPPGMPPPPGLAMPSFMAPPPGMPPPPPPPAVSTADGEPEAKRPRE</sequence>
<keyword evidence="5" id="KW-0508">mRNA splicing</keyword>
<feature type="compositionally biased region" description="Pro residues" evidence="7">
    <location>
        <begin position="327"/>
        <end position="338"/>
    </location>
</feature>
<feature type="compositionally biased region" description="Acidic residues" evidence="7">
    <location>
        <begin position="346"/>
        <end position="362"/>
    </location>
</feature>
<proteinExistence type="predicted"/>
<dbReference type="FunFam" id="1.10.10.790:FF:000001">
    <property type="entry name" value="Splicing factor 3a, subunit 1"/>
    <property type="match status" value="1"/>
</dbReference>
<feature type="compositionally biased region" description="Basic and acidic residues" evidence="7">
    <location>
        <begin position="363"/>
        <end position="376"/>
    </location>
</feature>
<accession>A0A074ZT80</accession>
<name>A0A074ZT80_OPIVI</name>
<dbReference type="GO" id="GO:0071013">
    <property type="term" value="C:catalytic step 2 spliceosome"/>
    <property type="evidence" value="ECO:0007669"/>
    <property type="project" value="TreeGrafter"/>
</dbReference>
<feature type="compositionally biased region" description="Polar residues" evidence="7">
    <location>
        <begin position="429"/>
        <end position="438"/>
    </location>
</feature>
<dbReference type="InterPro" id="IPR045146">
    <property type="entry name" value="SF3A1"/>
</dbReference>
<dbReference type="RefSeq" id="XP_009169702.1">
    <property type="nucleotide sequence ID" value="XM_009171438.1"/>
</dbReference>
<dbReference type="SUPFAM" id="SSF109905">
    <property type="entry name" value="Surp module (SWAP domain)"/>
    <property type="match status" value="2"/>
</dbReference>
<dbReference type="GO" id="GO:0071004">
    <property type="term" value="C:U2-type prespliceosome"/>
    <property type="evidence" value="ECO:0007669"/>
    <property type="project" value="TreeGrafter"/>
</dbReference>
<evidence type="ECO:0000256" key="2">
    <source>
        <dbReference type="ARBA" id="ARBA00022664"/>
    </source>
</evidence>
<dbReference type="InterPro" id="IPR022030">
    <property type="entry name" value="SF3A1_dom"/>
</dbReference>
<dbReference type="AlphaFoldDB" id="A0A074ZT80"/>
<reference evidence="9 10" key="1">
    <citation type="submission" date="2013-11" db="EMBL/GenBank/DDBJ databases">
        <title>Opisthorchis viverrini - life in the bile duct.</title>
        <authorList>
            <person name="Young N.D."/>
            <person name="Nagarajan N."/>
            <person name="Lin S.J."/>
            <person name="Korhonen P.K."/>
            <person name="Jex A.R."/>
            <person name="Hall R.S."/>
            <person name="Safavi-Hemami H."/>
            <person name="Kaewkong W."/>
            <person name="Bertrand D."/>
            <person name="Gao S."/>
            <person name="Seet Q."/>
            <person name="Wongkham S."/>
            <person name="Teh B.T."/>
            <person name="Wongkham C."/>
            <person name="Intapan P.M."/>
            <person name="Maleewong W."/>
            <person name="Yang X."/>
            <person name="Hu M."/>
            <person name="Wang Z."/>
            <person name="Hofmann A."/>
            <person name="Sternberg P.W."/>
            <person name="Tan P."/>
            <person name="Wang J."/>
            <person name="Gasser R.B."/>
        </authorList>
    </citation>
    <scope>NUCLEOTIDE SEQUENCE [LARGE SCALE GENOMIC DNA]</scope>
</reference>
<dbReference type="KEGG" id="ovi:T265_06230"/>
<evidence type="ECO:0000256" key="6">
    <source>
        <dbReference type="ARBA" id="ARBA00023242"/>
    </source>
</evidence>
<gene>
    <name evidence="9" type="ORF">T265_06230</name>
</gene>
<dbReference type="GO" id="GO:0045292">
    <property type="term" value="P:mRNA cis splicing, via spliceosome"/>
    <property type="evidence" value="ECO:0007669"/>
    <property type="project" value="InterPro"/>
</dbReference>
<keyword evidence="3" id="KW-0747">Spliceosome</keyword>
<feature type="compositionally biased region" description="Pro residues" evidence="7">
    <location>
        <begin position="662"/>
        <end position="702"/>
    </location>
</feature>
<dbReference type="SMART" id="SM00648">
    <property type="entry name" value="SWAP"/>
    <property type="match status" value="2"/>
</dbReference>
<dbReference type="STRING" id="6198.A0A074ZT80"/>
<dbReference type="PROSITE" id="PS50128">
    <property type="entry name" value="SURP"/>
    <property type="match status" value="2"/>
</dbReference>
<dbReference type="InterPro" id="IPR000061">
    <property type="entry name" value="Surp"/>
</dbReference>
<feature type="domain" description="SURP motif" evidence="8">
    <location>
        <begin position="67"/>
        <end position="109"/>
    </location>
</feature>
<evidence type="ECO:0000256" key="5">
    <source>
        <dbReference type="ARBA" id="ARBA00023187"/>
    </source>
</evidence>
<dbReference type="FunFam" id="1.10.10.790:FF:000002">
    <property type="entry name" value="Splicing factor 3A subunit 1"/>
    <property type="match status" value="1"/>
</dbReference>
<evidence type="ECO:0000256" key="4">
    <source>
        <dbReference type="ARBA" id="ARBA00022737"/>
    </source>
</evidence>
<organism evidence="9 10">
    <name type="scientific">Opisthorchis viverrini</name>
    <name type="common">Southeast Asian liver fluke</name>
    <dbReference type="NCBI Taxonomy" id="6198"/>
    <lineage>
        <taxon>Eukaryota</taxon>
        <taxon>Metazoa</taxon>
        <taxon>Spiralia</taxon>
        <taxon>Lophotrochozoa</taxon>
        <taxon>Platyhelminthes</taxon>
        <taxon>Trematoda</taxon>
        <taxon>Digenea</taxon>
        <taxon>Opisthorchiida</taxon>
        <taxon>Opisthorchiata</taxon>
        <taxon>Opisthorchiidae</taxon>
        <taxon>Opisthorchis</taxon>
    </lineage>
</organism>
<keyword evidence="6" id="KW-0539">Nucleus</keyword>
<keyword evidence="4" id="KW-0677">Repeat</keyword>
<dbReference type="InterPro" id="IPR035967">
    <property type="entry name" value="SWAP/Surp_sf"/>
</dbReference>
<dbReference type="Proteomes" id="UP000054324">
    <property type="component" value="Unassembled WGS sequence"/>
</dbReference>
<dbReference type="Pfam" id="PF12230">
    <property type="entry name" value="PRP21_like_P"/>
    <property type="match status" value="1"/>
</dbReference>
<evidence type="ECO:0000313" key="10">
    <source>
        <dbReference type="Proteomes" id="UP000054324"/>
    </source>
</evidence>
<feature type="domain" description="SURP motif" evidence="8">
    <location>
        <begin position="174"/>
        <end position="216"/>
    </location>
</feature>
<dbReference type="Gene3D" id="1.10.10.790">
    <property type="entry name" value="Surp module"/>
    <property type="match status" value="2"/>
</dbReference>
<keyword evidence="10" id="KW-1185">Reference proteome</keyword>
<evidence type="ECO:0000313" key="9">
    <source>
        <dbReference type="EMBL" id="KER26585.1"/>
    </source>
</evidence>
<dbReference type="PANTHER" id="PTHR15316">
    <property type="entry name" value="SPLICEOSOME ASSOCIATED PROTEIN 114/SWAP SPLICING FACTOR-RELATED"/>
    <property type="match status" value="1"/>
</dbReference>
<feature type="compositionally biased region" description="Pro residues" evidence="7">
    <location>
        <begin position="643"/>
        <end position="655"/>
    </location>
</feature>
<dbReference type="CTD" id="20320412"/>
<feature type="compositionally biased region" description="Acidic residues" evidence="7">
    <location>
        <begin position="415"/>
        <end position="428"/>
    </location>
</feature>
<evidence type="ECO:0000259" key="8">
    <source>
        <dbReference type="PROSITE" id="PS50128"/>
    </source>
</evidence>
<dbReference type="GO" id="GO:0000381">
    <property type="term" value="P:regulation of alternative mRNA splicing, via spliceosome"/>
    <property type="evidence" value="ECO:0007669"/>
    <property type="project" value="TreeGrafter"/>
</dbReference>
<dbReference type="Pfam" id="PF01805">
    <property type="entry name" value="Surp"/>
    <property type="match status" value="2"/>
</dbReference>
<dbReference type="GeneID" id="20320412"/>
<dbReference type="PANTHER" id="PTHR15316:SF1">
    <property type="entry name" value="SPLICING FACTOR 3A SUBUNIT 1"/>
    <property type="match status" value="1"/>
</dbReference>
<evidence type="ECO:0000256" key="3">
    <source>
        <dbReference type="ARBA" id="ARBA00022728"/>
    </source>
</evidence>
<dbReference type="GO" id="GO:0003723">
    <property type="term" value="F:RNA binding"/>
    <property type="evidence" value="ECO:0007669"/>
    <property type="project" value="InterPro"/>
</dbReference>
<evidence type="ECO:0000256" key="7">
    <source>
        <dbReference type="SAM" id="MobiDB-lite"/>
    </source>
</evidence>
<comment type="subcellular location">
    <subcellularLocation>
        <location evidence="1">Nucleus</location>
    </subcellularLocation>
</comment>
<keyword evidence="2" id="KW-0507">mRNA processing</keyword>